<comment type="caution">
    <text evidence="1">The sequence shown here is derived from an EMBL/GenBank/DDBJ whole genome shotgun (WGS) entry which is preliminary data.</text>
</comment>
<organism evidence="1 2">
    <name type="scientific">Rotaria magnacalcarata</name>
    <dbReference type="NCBI Taxonomy" id="392030"/>
    <lineage>
        <taxon>Eukaryota</taxon>
        <taxon>Metazoa</taxon>
        <taxon>Spiralia</taxon>
        <taxon>Gnathifera</taxon>
        <taxon>Rotifera</taxon>
        <taxon>Eurotatoria</taxon>
        <taxon>Bdelloidea</taxon>
        <taxon>Philodinida</taxon>
        <taxon>Philodinidae</taxon>
        <taxon>Rotaria</taxon>
    </lineage>
</organism>
<gene>
    <name evidence="1" type="ORF">SMN809_LOCUS65001</name>
</gene>
<name>A0A8S3GP71_9BILA</name>
<sequence>MITFLKCESDGATSIDLVRLNQHWQMWDLLYEFGHHKTLNENYEEFSSNNKKIKLMNIVWMDLEFPSFHQGQIFECVVIIIDKDLNEIQI</sequence>
<protein>
    <submittedName>
        <fullName evidence="1">Uncharacterized protein</fullName>
    </submittedName>
</protein>
<feature type="non-terminal residue" evidence="1">
    <location>
        <position position="1"/>
    </location>
</feature>
<dbReference type="Proteomes" id="UP000676336">
    <property type="component" value="Unassembled WGS sequence"/>
</dbReference>
<proteinExistence type="predicted"/>
<reference evidence="1" key="1">
    <citation type="submission" date="2021-02" db="EMBL/GenBank/DDBJ databases">
        <authorList>
            <person name="Nowell W R."/>
        </authorList>
    </citation>
    <scope>NUCLEOTIDE SEQUENCE</scope>
</reference>
<dbReference type="EMBL" id="CAJOBI010302028">
    <property type="protein sequence ID" value="CAF5166085.1"/>
    <property type="molecule type" value="Genomic_DNA"/>
</dbReference>
<dbReference type="AlphaFoldDB" id="A0A8S3GP71"/>
<evidence type="ECO:0000313" key="1">
    <source>
        <dbReference type="EMBL" id="CAF5166085.1"/>
    </source>
</evidence>
<accession>A0A8S3GP71</accession>
<evidence type="ECO:0000313" key="2">
    <source>
        <dbReference type="Proteomes" id="UP000676336"/>
    </source>
</evidence>